<dbReference type="PANTHER" id="PTHR31674">
    <property type="entry name" value="B3 DOMAIN-CONTAINING PROTEIN REM-LIKE 3-RELATED"/>
    <property type="match status" value="1"/>
</dbReference>
<sequence length="592" mass="66140">MKAKEDTIANGQQNKRGRKRPSSSPLSPPVPISFFKIMIGDFRDVLFVPPSIAITLKDMDGKYVNLEDSDSNSWIVKMSMVEDSLAFEKGWHDFVVAHSISVGEFVIFTYVGGLMFTARIFGTSSLERLNFPAKIVESGKEMVVAELNFRKKKTCKASDDKHCLASHNPLNLEREKEAAPCDLPNENANGNDSICRVVSVVPSTVGKFLHHHTCTKVHNKALEHDSSSLEDLIAVNVFELPKSDGESLAAIGPKSSRNCVQEKKQGAGKSEIEELTPGVQVSNVEDTRRNSEKMGPNFSYHFRMLGNESDNKNKPAFLNISDSKCTTKKDCIELEGFSDKRSHKIGLRDSVCEKATYHKMEEIELEEFPDELFDKADCLHDTVEDKLKKFADSFGVVEPGCEDSLSENDKVNFLLETHASCESEVPLPSTPTVDCAKYKKENMEPANEVDTQVKGSVLAASPYIDENNVTPCSYQKSQTEVTIERTGSVKSSSCGRRSFTIQLSHDVRNFLELPEELISGSRRLKLERKVVVLEDPLMRRWPVLYHQGISHVGFIGGWVDFARANSICKGDACELELVDEKELVFRVQIRKA</sequence>
<evidence type="ECO:0000259" key="7">
    <source>
        <dbReference type="PROSITE" id="PS50863"/>
    </source>
</evidence>
<evidence type="ECO:0000256" key="6">
    <source>
        <dbReference type="SAM" id="MobiDB-lite"/>
    </source>
</evidence>
<keyword evidence="5" id="KW-0539">Nucleus</keyword>
<dbReference type="SMART" id="SM01019">
    <property type="entry name" value="B3"/>
    <property type="match status" value="2"/>
</dbReference>
<evidence type="ECO:0000256" key="1">
    <source>
        <dbReference type="ARBA" id="ARBA00004123"/>
    </source>
</evidence>
<dbReference type="GO" id="GO:0005634">
    <property type="term" value="C:nucleus"/>
    <property type="evidence" value="ECO:0007669"/>
    <property type="project" value="UniProtKB-SubCell"/>
</dbReference>
<dbReference type="Gene3D" id="2.40.330.10">
    <property type="entry name" value="DNA-binding pseudobarrel domain"/>
    <property type="match status" value="2"/>
</dbReference>
<evidence type="ECO:0000256" key="4">
    <source>
        <dbReference type="ARBA" id="ARBA00023163"/>
    </source>
</evidence>
<feature type="domain" description="TF-B3" evidence="7">
    <location>
        <begin position="31"/>
        <end position="124"/>
    </location>
</feature>
<protein>
    <submittedName>
        <fullName evidence="8">B3 domain-containing protein</fullName>
    </submittedName>
</protein>
<dbReference type="InterPro" id="IPR003340">
    <property type="entry name" value="B3_DNA-bd"/>
</dbReference>
<dbReference type="Proteomes" id="UP000236161">
    <property type="component" value="Unassembled WGS sequence"/>
</dbReference>
<dbReference type="EMBL" id="KZ451932">
    <property type="protein sequence ID" value="PKA61273.1"/>
    <property type="molecule type" value="Genomic_DNA"/>
</dbReference>
<feature type="domain" description="TF-B3" evidence="7">
    <location>
        <begin position="496"/>
        <end position="592"/>
    </location>
</feature>
<dbReference type="CDD" id="cd10017">
    <property type="entry name" value="B3_DNA"/>
    <property type="match status" value="2"/>
</dbReference>
<dbReference type="STRING" id="1088818.A0A2I0B0E2"/>
<name>A0A2I0B0E2_9ASPA</name>
<keyword evidence="9" id="KW-1185">Reference proteome</keyword>
<keyword evidence="3" id="KW-0238">DNA-binding</keyword>
<evidence type="ECO:0000256" key="3">
    <source>
        <dbReference type="ARBA" id="ARBA00023125"/>
    </source>
</evidence>
<evidence type="ECO:0000256" key="2">
    <source>
        <dbReference type="ARBA" id="ARBA00023015"/>
    </source>
</evidence>
<dbReference type="OrthoDB" id="1666376at2759"/>
<dbReference type="Pfam" id="PF02362">
    <property type="entry name" value="B3"/>
    <property type="match status" value="2"/>
</dbReference>
<dbReference type="InterPro" id="IPR039218">
    <property type="entry name" value="REM_fam"/>
</dbReference>
<dbReference type="PANTHER" id="PTHR31674:SF61">
    <property type="entry name" value="B3 DOMAIN-CONTAINING PROTEIN OS01G0905400"/>
    <property type="match status" value="1"/>
</dbReference>
<proteinExistence type="predicted"/>
<dbReference type="GO" id="GO:0003677">
    <property type="term" value="F:DNA binding"/>
    <property type="evidence" value="ECO:0007669"/>
    <property type="project" value="UniProtKB-KW"/>
</dbReference>
<evidence type="ECO:0000313" key="8">
    <source>
        <dbReference type="EMBL" id="PKA61273.1"/>
    </source>
</evidence>
<gene>
    <name evidence="8" type="ORF">AXF42_Ash006170</name>
</gene>
<accession>A0A2I0B0E2</accession>
<dbReference type="SUPFAM" id="SSF101936">
    <property type="entry name" value="DNA-binding pseudobarrel domain"/>
    <property type="match status" value="2"/>
</dbReference>
<keyword evidence="4" id="KW-0804">Transcription</keyword>
<evidence type="ECO:0000313" key="9">
    <source>
        <dbReference type="Proteomes" id="UP000236161"/>
    </source>
</evidence>
<organism evidence="8 9">
    <name type="scientific">Apostasia shenzhenica</name>
    <dbReference type="NCBI Taxonomy" id="1088818"/>
    <lineage>
        <taxon>Eukaryota</taxon>
        <taxon>Viridiplantae</taxon>
        <taxon>Streptophyta</taxon>
        <taxon>Embryophyta</taxon>
        <taxon>Tracheophyta</taxon>
        <taxon>Spermatophyta</taxon>
        <taxon>Magnoliopsida</taxon>
        <taxon>Liliopsida</taxon>
        <taxon>Asparagales</taxon>
        <taxon>Orchidaceae</taxon>
        <taxon>Apostasioideae</taxon>
        <taxon>Apostasia</taxon>
    </lineage>
</organism>
<comment type="subcellular location">
    <subcellularLocation>
        <location evidence="1">Nucleus</location>
    </subcellularLocation>
</comment>
<keyword evidence="2" id="KW-0805">Transcription regulation</keyword>
<feature type="region of interest" description="Disordered" evidence="6">
    <location>
        <begin position="1"/>
        <end position="27"/>
    </location>
</feature>
<reference evidence="8 9" key="1">
    <citation type="journal article" date="2017" name="Nature">
        <title>The Apostasia genome and the evolution of orchids.</title>
        <authorList>
            <person name="Zhang G.Q."/>
            <person name="Liu K.W."/>
            <person name="Li Z."/>
            <person name="Lohaus R."/>
            <person name="Hsiao Y.Y."/>
            <person name="Niu S.C."/>
            <person name="Wang J.Y."/>
            <person name="Lin Y.C."/>
            <person name="Xu Q."/>
            <person name="Chen L.J."/>
            <person name="Yoshida K."/>
            <person name="Fujiwara S."/>
            <person name="Wang Z.W."/>
            <person name="Zhang Y.Q."/>
            <person name="Mitsuda N."/>
            <person name="Wang M."/>
            <person name="Liu G.H."/>
            <person name="Pecoraro L."/>
            <person name="Huang H.X."/>
            <person name="Xiao X.J."/>
            <person name="Lin M."/>
            <person name="Wu X.Y."/>
            <person name="Wu W.L."/>
            <person name="Chen Y.Y."/>
            <person name="Chang S.B."/>
            <person name="Sakamoto S."/>
            <person name="Ohme-Takagi M."/>
            <person name="Yagi M."/>
            <person name="Zeng S.J."/>
            <person name="Shen C.Y."/>
            <person name="Yeh C.M."/>
            <person name="Luo Y.B."/>
            <person name="Tsai W.C."/>
            <person name="Van de Peer Y."/>
            <person name="Liu Z.J."/>
        </authorList>
    </citation>
    <scope>NUCLEOTIDE SEQUENCE [LARGE SCALE GENOMIC DNA]</scope>
    <source>
        <strain evidence="9">cv. Shenzhen</strain>
        <tissue evidence="8">Stem</tissue>
    </source>
</reference>
<dbReference type="PROSITE" id="PS50863">
    <property type="entry name" value="B3"/>
    <property type="match status" value="2"/>
</dbReference>
<evidence type="ECO:0000256" key="5">
    <source>
        <dbReference type="ARBA" id="ARBA00023242"/>
    </source>
</evidence>
<dbReference type="AlphaFoldDB" id="A0A2I0B0E2"/>
<dbReference type="InterPro" id="IPR015300">
    <property type="entry name" value="DNA-bd_pseudobarrel_sf"/>
</dbReference>